<protein>
    <submittedName>
        <fullName evidence="4">Uncharacterized protein</fullName>
    </submittedName>
</protein>
<feature type="region of interest" description="Disordered" evidence="2">
    <location>
        <begin position="551"/>
        <end position="599"/>
    </location>
</feature>
<name>A0AAD8IHS5_9APIA</name>
<feature type="compositionally biased region" description="Polar residues" evidence="2">
    <location>
        <begin position="564"/>
        <end position="583"/>
    </location>
</feature>
<feature type="compositionally biased region" description="Basic residues" evidence="2">
    <location>
        <begin position="684"/>
        <end position="694"/>
    </location>
</feature>
<keyword evidence="3" id="KW-0732">Signal</keyword>
<feature type="compositionally biased region" description="Low complexity" evidence="2">
    <location>
        <begin position="584"/>
        <end position="599"/>
    </location>
</feature>
<reference evidence="4" key="1">
    <citation type="submission" date="2023-02" db="EMBL/GenBank/DDBJ databases">
        <title>Genome of toxic invasive species Heracleum sosnowskyi carries increased number of genes despite the absence of recent whole-genome duplications.</title>
        <authorList>
            <person name="Schelkunov M."/>
            <person name="Shtratnikova V."/>
            <person name="Makarenko M."/>
            <person name="Klepikova A."/>
            <person name="Omelchenko D."/>
            <person name="Novikova G."/>
            <person name="Obukhova E."/>
            <person name="Bogdanov V."/>
            <person name="Penin A."/>
            <person name="Logacheva M."/>
        </authorList>
    </citation>
    <scope>NUCLEOTIDE SEQUENCE</scope>
    <source>
        <strain evidence="4">Hsosn_3</strain>
        <tissue evidence="4">Leaf</tissue>
    </source>
</reference>
<accession>A0AAD8IHS5</accession>
<reference evidence="4" key="2">
    <citation type="submission" date="2023-05" db="EMBL/GenBank/DDBJ databases">
        <authorList>
            <person name="Schelkunov M.I."/>
        </authorList>
    </citation>
    <scope>NUCLEOTIDE SEQUENCE</scope>
    <source>
        <strain evidence="4">Hsosn_3</strain>
        <tissue evidence="4">Leaf</tissue>
    </source>
</reference>
<sequence>MAWCIVLLTLVTHARVVCKWLTALLHRSATDAPISLTPDSTLSSDTGRDDNAVPVTDATASDAQPFLDSVVVSDSSPTVSPQAQKVDMSYDRVKRLETKARKEIAELAGQKRKICFARTKKRNVKAKSSGAPTIDLDTQEPGSQSESAVHIDQVTQELSTQRVDDDKELFLPKTDQDNSTSVISASAVADQYHGQDTQEPSVHFSEAVQVVQAPQEPFIQSMEACQFTDSQALMVPPLSSRPLDTEDSGTDTNPDSAMVVYSPGVRMTTDRPLHEGSPVSMTALHSSLPSLISSFLSALSLFRENERKDLEKNRILEGQSPELAKGEVEMSDNAMHLCQENLTLKSSDTVMVSSDEITEKEKRDLGVTDFVAGTSNTPAASQDQSHGSHSNSDKSGPDDSSTDILASHRQAQWDHSWTDPSSFVGISGAHVHLATAFKEIQSSDLKAHLKGTSLMLKAIFEEIQDARTTTAKSIADVVAANTQSIARTSRDFSCVHRDHVSLEHRIATLEKKAESMDAKLDLLLSALVPDAGTDAKKGEKVVSTKCSPELGILRKDDAPDGGSRQKQVSSDAATRTRNTVSNPSLSLQSTQVSGSSSQKQYDDIIVTTAEQAKKFHQTVNIDGTEYTVHYKDPRLEVFNEQQARKILQEMYPDEDVEEMVEAQRIEYEMLNSQKGTVRSERKGNRTRGRGHGRGRGSTIKSPSKSQKGIVIKEGSNTGADMSSGFSAVSAKGKGKKVLEGPPQVMITEQDVETSHQEEEEGDDLPLTQRRRRREDSRNDRQIFLVRTSLNVEAAKQAEKDYFKSLQQRSFTKSGMVLEEYLRKKDNVVRSSRSAYGFKKVRGYKGKGYDIREDKSHFQLNEIFKSSGHIKSLPGITCTDESGKFKKTYEEVAKKKNECRRTGTYGGIGHPAAEIVPQVASFDQACLTENLSDKITQRHLDKLISVQMVYDIHDGNMPKEKLVYFLKDGSTFVLTELDVSMKNLEELRYVQYMLVPKDDLCIKWRRKIQSSINLHLMGLNQKNTGYAPKYIDMDGQEVEMKKGSAFVEKTLGEEYLSFCLDSERIKLIYLDDRMLRSSIEDLRAAVYQTNKDDENLR</sequence>
<feature type="region of interest" description="Disordered" evidence="2">
    <location>
        <begin position="35"/>
        <end position="59"/>
    </location>
</feature>
<evidence type="ECO:0000313" key="4">
    <source>
        <dbReference type="EMBL" id="KAK1384160.1"/>
    </source>
</evidence>
<feature type="region of interest" description="Disordered" evidence="2">
    <location>
        <begin position="674"/>
        <end position="776"/>
    </location>
</feature>
<organism evidence="4 5">
    <name type="scientific">Heracleum sosnowskyi</name>
    <dbReference type="NCBI Taxonomy" id="360622"/>
    <lineage>
        <taxon>Eukaryota</taxon>
        <taxon>Viridiplantae</taxon>
        <taxon>Streptophyta</taxon>
        <taxon>Embryophyta</taxon>
        <taxon>Tracheophyta</taxon>
        <taxon>Spermatophyta</taxon>
        <taxon>Magnoliopsida</taxon>
        <taxon>eudicotyledons</taxon>
        <taxon>Gunneridae</taxon>
        <taxon>Pentapetalae</taxon>
        <taxon>asterids</taxon>
        <taxon>campanulids</taxon>
        <taxon>Apiales</taxon>
        <taxon>Apiaceae</taxon>
        <taxon>Apioideae</taxon>
        <taxon>apioid superclade</taxon>
        <taxon>Tordylieae</taxon>
        <taxon>Tordyliinae</taxon>
        <taxon>Heracleum</taxon>
    </lineage>
</organism>
<feature type="region of interest" description="Disordered" evidence="2">
    <location>
        <begin position="371"/>
        <end position="403"/>
    </location>
</feature>
<feature type="compositionally biased region" description="Polar residues" evidence="2">
    <location>
        <begin position="140"/>
        <end position="149"/>
    </location>
</feature>
<gene>
    <name evidence="4" type="ORF">POM88_021895</name>
</gene>
<feature type="signal peptide" evidence="3">
    <location>
        <begin position="1"/>
        <end position="18"/>
    </location>
</feature>
<evidence type="ECO:0000256" key="2">
    <source>
        <dbReference type="SAM" id="MobiDB-lite"/>
    </source>
</evidence>
<keyword evidence="1" id="KW-0175">Coiled coil</keyword>
<evidence type="ECO:0000313" key="5">
    <source>
        <dbReference type="Proteomes" id="UP001237642"/>
    </source>
</evidence>
<evidence type="ECO:0000256" key="3">
    <source>
        <dbReference type="SAM" id="SignalP"/>
    </source>
</evidence>
<feature type="region of interest" description="Disordered" evidence="2">
    <location>
        <begin position="126"/>
        <end position="149"/>
    </location>
</feature>
<evidence type="ECO:0000256" key="1">
    <source>
        <dbReference type="SAM" id="Coils"/>
    </source>
</evidence>
<feature type="coiled-coil region" evidence="1">
    <location>
        <begin position="499"/>
        <end position="526"/>
    </location>
</feature>
<dbReference type="Proteomes" id="UP001237642">
    <property type="component" value="Unassembled WGS sequence"/>
</dbReference>
<comment type="caution">
    <text evidence="4">The sequence shown here is derived from an EMBL/GenBank/DDBJ whole genome shotgun (WGS) entry which is preliminary data.</text>
</comment>
<feature type="compositionally biased region" description="Polar residues" evidence="2">
    <location>
        <begin position="714"/>
        <end position="726"/>
    </location>
</feature>
<feature type="compositionally biased region" description="Polar residues" evidence="2">
    <location>
        <begin position="373"/>
        <end position="390"/>
    </location>
</feature>
<keyword evidence="5" id="KW-1185">Reference proteome</keyword>
<dbReference type="EMBL" id="JAUIZM010000005">
    <property type="protein sequence ID" value="KAK1384160.1"/>
    <property type="molecule type" value="Genomic_DNA"/>
</dbReference>
<feature type="compositionally biased region" description="Low complexity" evidence="2">
    <location>
        <begin position="35"/>
        <end position="45"/>
    </location>
</feature>
<feature type="chain" id="PRO_5041997527" evidence="3">
    <location>
        <begin position="19"/>
        <end position="1096"/>
    </location>
</feature>
<dbReference type="AlphaFoldDB" id="A0AAD8IHS5"/>
<proteinExistence type="predicted"/>